<feature type="coiled-coil region" evidence="1">
    <location>
        <begin position="806"/>
        <end position="847"/>
    </location>
</feature>
<dbReference type="PANTHER" id="PTHR18978">
    <property type="entry name" value="GRIP-1 ASSOCIATED PROTEIN 1"/>
    <property type="match status" value="1"/>
</dbReference>
<accession>A0A6J0TXH5</accession>
<dbReference type="GeneID" id="110081123"/>
<keyword evidence="1" id="KW-0175">Coiled coil</keyword>
<dbReference type="CTD" id="56850"/>
<feature type="coiled-coil region" evidence="1">
    <location>
        <begin position="486"/>
        <end position="658"/>
    </location>
</feature>
<dbReference type="InParanoid" id="A0A6J0TXH5"/>
<dbReference type="InterPro" id="IPR026204">
    <property type="entry name" value="GRIPAP1"/>
</dbReference>
<evidence type="ECO:0000256" key="1">
    <source>
        <dbReference type="SAM" id="Coils"/>
    </source>
</evidence>
<protein>
    <submittedName>
        <fullName evidence="4">GRIP1-associated protein 1 isoform X2</fullName>
    </submittedName>
</protein>
<feature type="coiled-coil region" evidence="1">
    <location>
        <begin position="227"/>
        <end position="456"/>
    </location>
</feature>
<dbReference type="OrthoDB" id="6269447at2759"/>
<feature type="region of interest" description="Disordered" evidence="2">
    <location>
        <begin position="115"/>
        <end position="135"/>
    </location>
</feature>
<gene>
    <name evidence="4" type="primary">GRIPAP1</name>
</gene>
<dbReference type="GO" id="GO:0098978">
    <property type="term" value="C:glutamatergic synapse"/>
    <property type="evidence" value="ECO:0007669"/>
    <property type="project" value="TreeGrafter"/>
</dbReference>
<reference evidence="4" key="2">
    <citation type="submission" date="2025-08" db="UniProtKB">
        <authorList>
            <consortium name="RefSeq"/>
        </authorList>
    </citation>
    <scope>IDENTIFICATION</scope>
</reference>
<organism evidence="3 4">
    <name type="scientific">Pogona vitticeps</name>
    <name type="common">central bearded dragon</name>
    <dbReference type="NCBI Taxonomy" id="103695"/>
    <lineage>
        <taxon>Eukaryota</taxon>
        <taxon>Metazoa</taxon>
        <taxon>Chordata</taxon>
        <taxon>Craniata</taxon>
        <taxon>Vertebrata</taxon>
        <taxon>Euteleostomi</taxon>
        <taxon>Lepidosauria</taxon>
        <taxon>Squamata</taxon>
        <taxon>Bifurcata</taxon>
        <taxon>Unidentata</taxon>
        <taxon>Episquamata</taxon>
        <taxon>Toxicofera</taxon>
        <taxon>Iguania</taxon>
        <taxon>Acrodonta</taxon>
        <taxon>Agamidae</taxon>
        <taxon>Amphibolurinae</taxon>
        <taxon>Pogona</taxon>
    </lineage>
</organism>
<evidence type="ECO:0000256" key="2">
    <source>
        <dbReference type="SAM" id="MobiDB-lite"/>
    </source>
</evidence>
<dbReference type="GO" id="GO:0098887">
    <property type="term" value="P:neurotransmitter receptor transport, endosome to postsynaptic membrane"/>
    <property type="evidence" value="ECO:0007669"/>
    <property type="project" value="TreeGrafter"/>
</dbReference>
<evidence type="ECO:0000313" key="4">
    <source>
        <dbReference type="RefSeq" id="XP_020653231.2"/>
    </source>
</evidence>
<keyword evidence="3" id="KW-1185">Reference proteome</keyword>
<dbReference type="GO" id="GO:0098837">
    <property type="term" value="C:postsynaptic recycling endosome"/>
    <property type="evidence" value="ECO:0007669"/>
    <property type="project" value="TreeGrafter"/>
</dbReference>
<dbReference type="GO" id="GO:1905244">
    <property type="term" value="P:regulation of modification of synaptic structure"/>
    <property type="evidence" value="ECO:0007669"/>
    <property type="project" value="TreeGrafter"/>
</dbReference>
<dbReference type="GO" id="GO:0099158">
    <property type="term" value="P:regulation of recycling endosome localization within postsynapse"/>
    <property type="evidence" value="ECO:0007669"/>
    <property type="project" value="TreeGrafter"/>
</dbReference>
<evidence type="ECO:0000313" key="3">
    <source>
        <dbReference type="Proteomes" id="UP001652642"/>
    </source>
</evidence>
<dbReference type="PANTHER" id="PTHR18978:SF1">
    <property type="entry name" value="GRIP1-ASSOCIATED PROTEIN 1"/>
    <property type="match status" value="1"/>
</dbReference>
<sequence>MAQALSEEEFERMQAQLLELRTQNYQLSDELRKNTAELNGLRQRVAFLDKEFSKAQKALSKSKKAQEVDALLSENEMLQGKLHSQEDDFRLQNSTLMQELSKLCSQIEQLEKENKSLQEGVARAAPEEASPTNPLDGELLRLQAENSALQKNMAALQERYEKDVARQAENRGGGKGDASAEPPAAGEETSAPQAPEGGGGSSAASQQLLSEVELKWQTEREEKILLKEQLQSLEASKTTEMSRLQQELSKLAEKLKKKQESFLRLQTEKEALYNDSRTKIEEIQLRKDEELKSLQTRNQKLQQELQVANQGFSDLKGQLQSRRKEHEVALQALQDQVACQSAESQEQVETILSENDALRTNLAALEQIQTSKTQEMNLLRDQVAALGAELQQHQNEKEALATQREDLNTQLQESLRANTRLVEQLQELGQEKERLLQELEEARKTAEKRKGMLDEMAIETQQEKGHHKEELSNLRLQHEKEVLAVRARYERELRELHEHKKRQEDELRNQLKEEKARSQELESMQQTVEELRLQIQSMDGTKGWFERRLKEAEELIEKHQEEHAEALQLCKEQHAADLKLKDQEVEATKEKLREIERARDEHMDTISRLKQEVKDTVDGQRILEKKGSAALKDLKRQLHLERKRADKLQERLQEILTNSKSRTGIEDLVLADISSPSRAQTGDSSSISSFSYREIMKEGSVAGSNKSTTGSPQSQSQPPRPADLSDEEISELFQRLAEVQQEKWLLEEKVKHLEVSSASMAEDLCRKSAIIETYVMDSRIDVSGAHGQVDRSSLSSVLRDLVKPGDENLREMNKKLQNMLEEQLTKNMHLQKDLEVLSQEIVRLSKECVPSPDADPALGDVA</sequence>
<dbReference type="GO" id="GO:0098998">
    <property type="term" value="C:extrinsic component of postsynaptic early endosome membrane"/>
    <property type="evidence" value="ECO:0007669"/>
    <property type="project" value="TreeGrafter"/>
</dbReference>
<feature type="region of interest" description="Disordered" evidence="2">
    <location>
        <begin position="166"/>
        <end position="206"/>
    </location>
</feature>
<dbReference type="Proteomes" id="UP001652642">
    <property type="component" value="Chromosome 2"/>
</dbReference>
<dbReference type="GO" id="GO:0099152">
    <property type="term" value="P:regulation of neurotransmitter receptor transport, endosome to postsynaptic membrane"/>
    <property type="evidence" value="ECO:0007669"/>
    <property type="project" value="TreeGrafter"/>
</dbReference>
<dbReference type="KEGG" id="pvt:110081123"/>
<reference evidence="3" key="1">
    <citation type="submission" date="2025-05" db="UniProtKB">
        <authorList>
            <consortium name="RefSeq"/>
        </authorList>
    </citation>
    <scope>NUCLEOTIDE SEQUENCE [LARGE SCALE GENOMIC DNA]</scope>
</reference>
<dbReference type="AlphaFoldDB" id="A0A6J0TXH5"/>
<dbReference type="RefSeq" id="XP_020653231.2">
    <property type="nucleotide sequence ID" value="XM_020797572.2"/>
</dbReference>
<name>A0A6J0TXH5_9SAUR</name>
<proteinExistence type="predicted"/>
<feature type="region of interest" description="Disordered" evidence="2">
    <location>
        <begin position="698"/>
        <end position="726"/>
    </location>
</feature>
<dbReference type="Gene3D" id="1.10.287.1490">
    <property type="match status" value="1"/>
</dbReference>